<dbReference type="STRING" id="657387.BH688_06670"/>
<dbReference type="OrthoDB" id="9795622at2"/>
<accession>A0A1S1NXV6</accession>
<dbReference type="EMBL" id="CP043420">
    <property type="protein sequence ID" value="QEL11504.1"/>
    <property type="molecule type" value="Genomic_DNA"/>
</dbReference>
<gene>
    <name evidence="1" type="ORF">FY550_10405</name>
</gene>
<dbReference type="Proteomes" id="UP000322553">
    <property type="component" value="Chromosome"/>
</dbReference>
<dbReference type="PROSITE" id="PS51704">
    <property type="entry name" value="GP_PDE"/>
    <property type="match status" value="1"/>
</dbReference>
<dbReference type="InterPro" id="IPR030395">
    <property type="entry name" value="GP_PDE_dom"/>
</dbReference>
<dbReference type="Pfam" id="PF03009">
    <property type="entry name" value="GDPD"/>
    <property type="match status" value="1"/>
</dbReference>
<reference evidence="1 2" key="1">
    <citation type="submission" date="2019-08" db="EMBL/GenBank/DDBJ databases">
        <title>Complete genome sequence of Kushneria sp. YCWA18, a halophilic phosphate-solubilizing bacterium isolated from Daqiao saltern in China.</title>
        <authorList>
            <person name="Du G.-X."/>
            <person name="Qu L.-Y."/>
        </authorList>
    </citation>
    <scope>NUCLEOTIDE SEQUENCE [LARGE SCALE GENOMIC DNA]</scope>
    <source>
        <strain evidence="1 2">YCWA18</strain>
    </source>
</reference>
<dbReference type="PANTHER" id="PTHR46211">
    <property type="entry name" value="GLYCEROPHOSPHORYL DIESTER PHOSPHODIESTERASE"/>
    <property type="match status" value="1"/>
</dbReference>
<dbReference type="KEGG" id="kuy:FY550_10405"/>
<evidence type="ECO:0000313" key="2">
    <source>
        <dbReference type="Proteomes" id="UP000322553"/>
    </source>
</evidence>
<dbReference type="RefSeq" id="WP_070977835.1">
    <property type="nucleotide sequence ID" value="NZ_CP043420.1"/>
</dbReference>
<dbReference type="GO" id="GO:0006629">
    <property type="term" value="P:lipid metabolic process"/>
    <property type="evidence" value="ECO:0007669"/>
    <property type="project" value="InterPro"/>
</dbReference>
<organism evidence="1 2">
    <name type="scientific">Kushneria phosphatilytica</name>
    <dbReference type="NCBI Taxonomy" id="657387"/>
    <lineage>
        <taxon>Bacteria</taxon>
        <taxon>Pseudomonadati</taxon>
        <taxon>Pseudomonadota</taxon>
        <taxon>Gammaproteobacteria</taxon>
        <taxon>Oceanospirillales</taxon>
        <taxon>Halomonadaceae</taxon>
        <taxon>Kushneria</taxon>
    </lineage>
</organism>
<keyword evidence="2" id="KW-1185">Reference proteome</keyword>
<dbReference type="GO" id="GO:0008081">
    <property type="term" value="F:phosphoric diester hydrolase activity"/>
    <property type="evidence" value="ECO:0007669"/>
    <property type="project" value="InterPro"/>
</dbReference>
<sequence length="252" mass="28326">MELPRLIAHRGLSHRAPENTLSAIRAAHEAGLTWVELDVQCLGDGTPVIWHDAHVVRCSDGQGLLREYTLSEARRLDVGDWFDERFAGERIATLEETLSLINELGLGLNLELKLSAGHDPHLLAESALPRALAALSRDRLLVSSFSMAALERARELDKHCALGILYEDGPPRGWASDAEQLAAFSIHPDWQSLDPDRAEEIRHHGQRLICYTVNDPERFQQWWSHGVDAIITDRPELFDNDDFDPVEATEFT</sequence>
<dbReference type="InterPro" id="IPR017946">
    <property type="entry name" value="PLC-like_Pdiesterase_TIM-brl"/>
</dbReference>
<proteinExistence type="predicted"/>
<protein>
    <submittedName>
        <fullName evidence="1">Glycerophosphoryl diester phosphodiesterase</fullName>
    </submittedName>
</protein>
<name>A0A1S1NXV6_9GAMM</name>
<dbReference type="Gene3D" id="3.20.20.190">
    <property type="entry name" value="Phosphatidylinositol (PI) phosphodiesterase"/>
    <property type="match status" value="1"/>
</dbReference>
<dbReference type="PANTHER" id="PTHR46211:SF1">
    <property type="entry name" value="GLYCEROPHOSPHODIESTER PHOSPHODIESTERASE, CYTOPLASMIC"/>
    <property type="match status" value="1"/>
</dbReference>
<dbReference type="AlphaFoldDB" id="A0A1S1NXV6"/>
<dbReference type="SUPFAM" id="SSF51695">
    <property type="entry name" value="PLC-like phosphodiesterases"/>
    <property type="match status" value="1"/>
</dbReference>
<evidence type="ECO:0000313" key="1">
    <source>
        <dbReference type="EMBL" id="QEL11504.1"/>
    </source>
</evidence>